<gene>
    <name evidence="5" type="ORF">NM125_02720</name>
</gene>
<comment type="caution">
    <text evidence="5">The sequence shown here is derived from an EMBL/GenBank/DDBJ whole genome shotgun (WGS) entry which is preliminary data.</text>
</comment>
<dbReference type="SUPFAM" id="SSF55486">
    <property type="entry name" value="Metalloproteases ('zincins'), catalytic domain"/>
    <property type="match status" value="1"/>
</dbReference>
<dbReference type="NCBIfam" id="NF012200">
    <property type="entry name" value="choice_anch_D"/>
    <property type="match status" value="1"/>
</dbReference>
<dbReference type="GO" id="GO:0005737">
    <property type="term" value="C:cytoplasm"/>
    <property type="evidence" value="ECO:0007669"/>
    <property type="project" value="UniProtKB-SubCell"/>
</dbReference>
<dbReference type="RefSeq" id="WP_255132618.1">
    <property type="nucleotide sequence ID" value="NZ_JANDBC010000001.1"/>
</dbReference>
<reference evidence="5" key="1">
    <citation type="submission" date="2022-06" db="EMBL/GenBank/DDBJ databases">
        <title>Gracilimonas sp. CAU 1638 isolated from sea sediment.</title>
        <authorList>
            <person name="Kim W."/>
        </authorList>
    </citation>
    <scope>NUCLEOTIDE SEQUENCE</scope>
    <source>
        <strain evidence="5">CAU 1638</strain>
    </source>
</reference>
<dbReference type="EMBL" id="JANDBC010000001">
    <property type="protein sequence ID" value="MCP9290492.1"/>
    <property type="molecule type" value="Genomic_DNA"/>
</dbReference>
<feature type="signal peptide" evidence="3">
    <location>
        <begin position="1"/>
        <end position="23"/>
    </location>
</feature>
<dbReference type="GO" id="GO:0008237">
    <property type="term" value="F:metallopeptidase activity"/>
    <property type="evidence" value="ECO:0007669"/>
    <property type="project" value="InterPro"/>
</dbReference>
<organism evidence="5 6">
    <name type="scientific">Gracilimonas sediminicola</name>
    <dbReference type="NCBI Taxonomy" id="2952158"/>
    <lineage>
        <taxon>Bacteria</taxon>
        <taxon>Pseudomonadati</taxon>
        <taxon>Balneolota</taxon>
        <taxon>Balneolia</taxon>
        <taxon>Balneolales</taxon>
        <taxon>Balneolaceae</taxon>
        <taxon>Gracilimonas</taxon>
    </lineage>
</organism>
<dbReference type="NCBIfam" id="TIGR04183">
    <property type="entry name" value="Por_Secre_tail"/>
    <property type="match status" value="1"/>
</dbReference>
<keyword evidence="2" id="KW-0963">Cytoplasm</keyword>
<name>A0A9X2L1D6_9BACT</name>
<keyword evidence="6" id="KW-1185">Reference proteome</keyword>
<comment type="subcellular location">
    <subcellularLocation>
        <location evidence="1">Cytoplasm</location>
    </subcellularLocation>
</comment>
<protein>
    <submittedName>
        <fullName evidence="5">Choice-of-anchor D domain-containing protein</fullName>
    </submittedName>
</protein>
<dbReference type="InterPro" id="IPR026444">
    <property type="entry name" value="Secre_tail"/>
</dbReference>
<dbReference type="InterPro" id="IPR024079">
    <property type="entry name" value="MetalloPept_cat_dom_sf"/>
</dbReference>
<evidence type="ECO:0000259" key="4">
    <source>
        <dbReference type="Pfam" id="PF15780"/>
    </source>
</evidence>
<dbReference type="Gene3D" id="3.40.390.10">
    <property type="entry name" value="Collagenase (Catalytic Domain)"/>
    <property type="match status" value="1"/>
</dbReference>
<evidence type="ECO:0000256" key="3">
    <source>
        <dbReference type="SAM" id="SignalP"/>
    </source>
</evidence>
<proteinExistence type="predicted"/>
<evidence type="ECO:0000256" key="2">
    <source>
        <dbReference type="ARBA" id="ARBA00022490"/>
    </source>
</evidence>
<evidence type="ECO:0000256" key="1">
    <source>
        <dbReference type="ARBA" id="ARBA00004496"/>
    </source>
</evidence>
<dbReference type="Gene3D" id="2.60.40.10">
    <property type="entry name" value="Immunoglobulins"/>
    <property type="match status" value="1"/>
</dbReference>
<feature type="domain" description="Abnormal spindle-like microcephaly-associated protein ASH" evidence="4">
    <location>
        <begin position="371"/>
        <end position="454"/>
    </location>
</feature>
<dbReference type="AlphaFoldDB" id="A0A9X2L1D6"/>
<dbReference type="Pfam" id="PF15780">
    <property type="entry name" value="ASH"/>
    <property type="match status" value="1"/>
</dbReference>
<feature type="chain" id="PRO_5040744618" evidence="3">
    <location>
        <begin position="24"/>
        <end position="559"/>
    </location>
</feature>
<keyword evidence="3" id="KW-0732">Signal</keyword>
<evidence type="ECO:0000313" key="6">
    <source>
        <dbReference type="Proteomes" id="UP001139125"/>
    </source>
</evidence>
<evidence type="ECO:0000313" key="5">
    <source>
        <dbReference type="EMBL" id="MCP9290492.1"/>
    </source>
</evidence>
<dbReference type="InterPro" id="IPR013783">
    <property type="entry name" value="Ig-like_fold"/>
</dbReference>
<accession>A0A9X2L1D6</accession>
<sequence length="559" mass="60868">MYFIKTFFLTLSIALLTFSYTFAQNDRDPAQYNKVILDNEDFKRICTLTSTGEDVHYQLSHQQFNSRKKSGKKGASIQVDYIARPSWPDEAVEAFDYAVEIWETYLDSDIPIRIQANWTQLGEFTLGSAGPSQIVQLEGDAEATWYSIAQGSAISGIDFVAQSQGTNSEVDHDVIVNMNAGWDNWYFGTDAQTPDGLIDFVTVVLHEIGHGIGFTGSMQVPTGQTAQWGYGAPPIPIVYDRFVIDSDGAQIIDQQVYRSPSGKLYDAVTSKTGGIFFAGINTIGTYDGQAAPLYAPSEWNGGSSYSHLDLATFTNTENALMRPQIDRAFAIHTPGPVMCSIFGDMGWPLAENCQNLLGTESEITVNQVLDNSIDFGVTNVGSNVERTFSISNGVNAADPLVGRVGVSGSNSFTFSNSNQIFTLDPGESTNITVRFEPGVEGEVAGVLEIAHNGSEGQNPVMISLGGEALPEDEVFVLDQNYPNPFNATTTIPYALAQSADVRLDVFDALGKHVQTLVNTRQPSGRYNQPFQADDVSSGLFIYRLIVDGKSKTGKLLLVK</sequence>
<dbReference type="InterPro" id="IPR031549">
    <property type="entry name" value="ASH"/>
</dbReference>
<dbReference type="Proteomes" id="UP001139125">
    <property type="component" value="Unassembled WGS sequence"/>
</dbReference>